<name>A0AA88AXP3_FICCA</name>
<reference evidence="1" key="1">
    <citation type="submission" date="2023-07" db="EMBL/GenBank/DDBJ databases">
        <title>draft genome sequence of fig (Ficus carica).</title>
        <authorList>
            <person name="Takahashi T."/>
            <person name="Nishimura K."/>
        </authorList>
    </citation>
    <scope>NUCLEOTIDE SEQUENCE</scope>
</reference>
<evidence type="ECO:0000313" key="1">
    <source>
        <dbReference type="EMBL" id="GMN56968.1"/>
    </source>
</evidence>
<gene>
    <name evidence="1" type="ORF">TIFTF001_026081</name>
</gene>
<sequence>MLTCIFRLLDFCVSSNCEIFGTNTSHLEVETRFKLWIYKVGKQSLVHDEPVNNIYGVEGHFIDEMESRKSHFMAHPPNEAHVFFILDSIAKITNILYCALITY</sequence>
<dbReference type="AlphaFoldDB" id="A0AA88AXP3"/>
<dbReference type="Proteomes" id="UP001187192">
    <property type="component" value="Unassembled WGS sequence"/>
</dbReference>
<organism evidence="1 2">
    <name type="scientific">Ficus carica</name>
    <name type="common">Common fig</name>
    <dbReference type="NCBI Taxonomy" id="3494"/>
    <lineage>
        <taxon>Eukaryota</taxon>
        <taxon>Viridiplantae</taxon>
        <taxon>Streptophyta</taxon>
        <taxon>Embryophyta</taxon>
        <taxon>Tracheophyta</taxon>
        <taxon>Spermatophyta</taxon>
        <taxon>Magnoliopsida</taxon>
        <taxon>eudicotyledons</taxon>
        <taxon>Gunneridae</taxon>
        <taxon>Pentapetalae</taxon>
        <taxon>rosids</taxon>
        <taxon>fabids</taxon>
        <taxon>Rosales</taxon>
        <taxon>Moraceae</taxon>
        <taxon>Ficeae</taxon>
        <taxon>Ficus</taxon>
    </lineage>
</organism>
<proteinExistence type="predicted"/>
<evidence type="ECO:0000313" key="2">
    <source>
        <dbReference type="Proteomes" id="UP001187192"/>
    </source>
</evidence>
<dbReference type="EMBL" id="BTGU01000067">
    <property type="protein sequence ID" value="GMN56968.1"/>
    <property type="molecule type" value="Genomic_DNA"/>
</dbReference>
<protein>
    <submittedName>
        <fullName evidence="1">Uncharacterized protein</fullName>
    </submittedName>
</protein>
<accession>A0AA88AXP3</accession>
<comment type="caution">
    <text evidence="1">The sequence shown here is derived from an EMBL/GenBank/DDBJ whole genome shotgun (WGS) entry which is preliminary data.</text>
</comment>
<keyword evidence="2" id="KW-1185">Reference proteome</keyword>